<evidence type="ECO:0000256" key="10">
    <source>
        <dbReference type="PIRSR" id="PIRSR000615-1"/>
    </source>
</evidence>
<protein>
    <recommendedName>
        <fullName evidence="19">Receptor protein-tyrosine kinase</fullName>
    </recommendedName>
</protein>
<keyword evidence="11 14" id="KW-0547">Nucleotide-binding</keyword>
<evidence type="ECO:0000256" key="1">
    <source>
        <dbReference type="ARBA" id="ARBA00004167"/>
    </source>
</evidence>
<evidence type="ECO:0000256" key="9">
    <source>
        <dbReference type="ARBA" id="ARBA00051243"/>
    </source>
</evidence>
<dbReference type="STRING" id="35525.A0A165AD62"/>
<feature type="binding site" evidence="11">
    <location>
        <begin position="543"/>
        <end position="550"/>
    </location>
    <ligand>
        <name>ATP</name>
        <dbReference type="ChEBI" id="CHEBI:30616"/>
    </ligand>
</feature>
<keyword evidence="18" id="KW-1185">Reference proteome</keyword>
<keyword evidence="12" id="KW-0460">Magnesium</keyword>
<dbReference type="InterPro" id="IPR000719">
    <property type="entry name" value="Prot_kinase_dom"/>
</dbReference>
<comment type="subcellular location">
    <subcellularLocation>
        <location evidence="1">Membrane</location>
        <topology evidence="1">Single-pass membrane protein</topology>
    </subcellularLocation>
</comment>
<dbReference type="OrthoDB" id="3256376at2759"/>
<dbReference type="InterPro" id="IPR036179">
    <property type="entry name" value="Ig-like_dom_sf"/>
</dbReference>
<proteinExistence type="predicted"/>
<dbReference type="PROSITE" id="PS00109">
    <property type="entry name" value="PROTEIN_KINASE_TYR"/>
    <property type="match status" value="1"/>
</dbReference>
<dbReference type="Gene3D" id="1.10.510.10">
    <property type="entry name" value="Transferase(Phosphotransferase) domain 1"/>
    <property type="match status" value="1"/>
</dbReference>
<feature type="binding site" evidence="11 14">
    <location>
        <position position="571"/>
    </location>
    <ligand>
        <name>ATP</name>
        <dbReference type="ChEBI" id="CHEBI:30616"/>
    </ligand>
</feature>
<dbReference type="PROSITE" id="PS50011">
    <property type="entry name" value="PROTEIN_KINASE_DOM"/>
    <property type="match status" value="1"/>
</dbReference>
<dbReference type="InterPro" id="IPR008266">
    <property type="entry name" value="Tyr_kinase_AS"/>
</dbReference>
<dbReference type="SUPFAM" id="SSF48726">
    <property type="entry name" value="Immunoglobulin"/>
    <property type="match status" value="3"/>
</dbReference>
<keyword evidence="11 14" id="KW-0067">ATP-binding</keyword>
<dbReference type="FunFam" id="3.30.200.20:FF:001298">
    <property type="entry name" value="Uncharacterized protein"/>
    <property type="match status" value="1"/>
</dbReference>
<evidence type="ECO:0000313" key="17">
    <source>
        <dbReference type="EMBL" id="KZS17478.1"/>
    </source>
</evidence>
<dbReference type="PANTHER" id="PTHR24416">
    <property type="entry name" value="TYROSINE-PROTEIN KINASE RECEPTOR"/>
    <property type="match status" value="1"/>
</dbReference>
<evidence type="ECO:0000256" key="7">
    <source>
        <dbReference type="ARBA" id="ARBA00023180"/>
    </source>
</evidence>
<dbReference type="EMBL" id="LRGB01000626">
    <property type="protein sequence ID" value="KZS17478.1"/>
    <property type="molecule type" value="Genomic_DNA"/>
</dbReference>
<dbReference type="SMART" id="SM00409">
    <property type="entry name" value="IG"/>
    <property type="match status" value="4"/>
</dbReference>
<keyword evidence="4" id="KW-0472">Membrane</keyword>
<feature type="binding site" evidence="12">
    <location>
        <position position="761"/>
    </location>
    <ligand>
        <name>Mg(2+)</name>
        <dbReference type="ChEBI" id="CHEBI:18420"/>
    </ligand>
</feature>
<evidence type="ECO:0000256" key="12">
    <source>
        <dbReference type="PIRSR" id="PIRSR000615-3"/>
    </source>
</evidence>
<dbReference type="GO" id="GO:0007169">
    <property type="term" value="P:cell surface receptor protein tyrosine kinase signaling pathway"/>
    <property type="evidence" value="ECO:0007669"/>
    <property type="project" value="TreeGrafter"/>
</dbReference>
<keyword evidence="12" id="KW-0479">Metal-binding</keyword>
<sequence length="898" mass="102600">MSLLGFANYRLRKIDSVQFVRLLFYLSVVSKKSGKGEEVGDLVMTPSGTQQVVQEGANLTLTCTYDHEGNISWTLPDNLAKYPSDEGIDRLRKTFASNKTHITSTMMVRNVQTIDTGHYTCNVHSPTRYLRHKSQQYVYVYNDVDLIILDEKLYHEYACKQGDSIPIPCRPTHPNVTFHLIRNSHITAKGYKWEHSDNLLFELNTKWSMQPQWGLMLKNATIGDSGQYQCFGTMNNITDWEYFQIYVKGIELVRVGEADDPLEGSNVTLICRTHAERELSSPPEWAYQQASDIDGILNVINDTNTSEVNTEYYNDLHSRRFKTILSGGERVWRYYESRIELIDLTLNDNITFYCKVNKDKEIMSKTISFRVKERNDNSMNNFVQLEKGNAKNLTCVGSLQRNYIQWHKDDKEYPGKVYSSGSSSTLLLKGIVDERGEYVCRWNNSLGELRQRNFTVIFAGTEISATTIPISVNLAALIFIIGIAIKLYLDKKKPTFPGAKKLLEGNVKHVSQQLSMEEQIELLPYDKRWEFPKNRLALGIQLGAGCFGRVVKAEAVGIEGSDEHVKTVAVKMVRTETNVAALEALVSEMKILMHLGSHLNVVNLLGTCTKQINKGELFVIVEYCRFGNLQTYLINHRHGFINLMDEFGNMKSDDEMHKIFSLINCSGYGDVAVTRTSSALEKSKFPPFEFIYDPQEPKSFWHYQEDSDATLIRSVTTRDLISWSFQIARGMDYLASKKVIHGDLAARNVLLADDGVVKVADFGMARKMYLDSNYEKKGQGLMPIRWMAIESLTDRIFSSQSDVWSYGILLWEIFSLGKVPYPGMDVSHQLVKEIQNGYRMEKPENATNTIGKIMVDCWKSDPKERPTFRQIQEMIQDHIETSVGSDYWSLNFPYANLN</sequence>
<evidence type="ECO:0000256" key="5">
    <source>
        <dbReference type="ARBA" id="ARBA00023157"/>
    </source>
</evidence>
<evidence type="ECO:0000259" key="16">
    <source>
        <dbReference type="PROSITE" id="PS50835"/>
    </source>
</evidence>
<feature type="binding site" evidence="12">
    <location>
        <position position="748"/>
    </location>
    <ligand>
        <name>Mg(2+)</name>
        <dbReference type="ChEBI" id="CHEBI:18420"/>
    </ligand>
</feature>
<keyword evidence="3" id="KW-1133">Transmembrane helix</keyword>
<keyword evidence="6" id="KW-0675">Receptor</keyword>
<evidence type="ECO:0000256" key="8">
    <source>
        <dbReference type="ARBA" id="ARBA00023319"/>
    </source>
</evidence>
<comment type="caution">
    <text evidence="17">The sequence shown here is derived from an EMBL/GenBank/DDBJ whole genome shotgun (WGS) entry which is preliminary data.</text>
</comment>
<feature type="domain" description="Ig-like" evidence="16">
    <location>
        <begin position="385"/>
        <end position="455"/>
    </location>
</feature>
<evidence type="ECO:0000256" key="6">
    <source>
        <dbReference type="ARBA" id="ARBA00023170"/>
    </source>
</evidence>
<name>A0A165AD62_9CRUS</name>
<dbReference type="InterPro" id="IPR007110">
    <property type="entry name" value="Ig-like_dom"/>
</dbReference>
<evidence type="ECO:0000259" key="15">
    <source>
        <dbReference type="PROSITE" id="PS50011"/>
    </source>
</evidence>
<evidence type="ECO:0008006" key="19">
    <source>
        <dbReference type="Google" id="ProtNLM"/>
    </source>
</evidence>
<evidence type="ECO:0000256" key="2">
    <source>
        <dbReference type="ARBA" id="ARBA00022692"/>
    </source>
</evidence>
<dbReference type="GO" id="GO:0004714">
    <property type="term" value="F:transmembrane receptor protein tyrosine kinase activity"/>
    <property type="evidence" value="ECO:0007669"/>
    <property type="project" value="UniProtKB-EC"/>
</dbReference>
<dbReference type="InterPro" id="IPR001245">
    <property type="entry name" value="Ser-Thr/Tyr_kinase_cat_dom"/>
</dbReference>
<keyword evidence="2" id="KW-0812">Transmembrane</keyword>
<feature type="active site" description="Proton acceptor" evidence="10">
    <location>
        <position position="743"/>
    </location>
</feature>
<evidence type="ECO:0000256" key="13">
    <source>
        <dbReference type="PIRSR" id="PIRSR000615-4"/>
    </source>
</evidence>
<dbReference type="GO" id="GO:0005886">
    <property type="term" value="C:plasma membrane"/>
    <property type="evidence" value="ECO:0007669"/>
    <property type="project" value="TreeGrafter"/>
</dbReference>
<dbReference type="InterPro" id="IPR050122">
    <property type="entry name" value="RTK"/>
</dbReference>
<dbReference type="InterPro" id="IPR017441">
    <property type="entry name" value="Protein_kinase_ATP_BS"/>
</dbReference>
<dbReference type="SMART" id="SM00408">
    <property type="entry name" value="IGc2"/>
    <property type="match status" value="3"/>
</dbReference>
<gene>
    <name evidence="17" type="ORF">APZ42_016363</name>
</gene>
<dbReference type="InterPro" id="IPR013783">
    <property type="entry name" value="Ig-like_fold"/>
</dbReference>
<dbReference type="Pfam" id="PF13927">
    <property type="entry name" value="Ig_3"/>
    <property type="match status" value="1"/>
</dbReference>
<dbReference type="SUPFAM" id="SSF56112">
    <property type="entry name" value="Protein kinase-like (PK-like)"/>
    <property type="match status" value="1"/>
</dbReference>
<dbReference type="InterPro" id="IPR011009">
    <property type="entry name" value="Kinase-like_dom_sf"/>
</dbReference>
<keyword evidence="8" id="KW-0393">Immunoglobulin domain</keyword>
<dbReference type="InterPro" id="IPR003598">
    <property type="entry name" value="Ig_sub2"/>
</dbReference>
<dbReference type="Gene3D" id="2.60.40.10">
    <property type="entry name" value="Immunoglobulins"/>
    <property type="match status" value="3"/>
</dbReference>
<reference evidence="17 18" key="1">
    <citation type="submission" date="2016-03" db="EMBL/GenBank/DDBJ databases">
        <title>EvidentialGene: Evidence-directed Construction of Genes on Genomes.</title>
        <authorList>
            <person name="Gilbert D.G."/>
            <person name="Choi J.-H."/>
            <person name="Mockaitis K."/>
            <person name="Colbourne J."/>
            <person name="Pfrender M."/>
        </authorList>
    </citation>
    <scope>NUCLEOTIDE SEQUENCE [LARGE SCALE GENOMIC DNA]</scope>
    <source>
        <strain evidence="17 18">Xinb3</strain>
        <tissue evidence="17">Complete organism</tissue>
    </source>
</reference>
<feature type="domain" description="Protein kinase" evidence="15">
    <location>
        <begin position="536"/>
        <end position="881"/>
    </location>
</feature>
<dbReference type="FunFam" id="1.10.510.10:FF:000373">
    <property type="entry name" value="Receptor protein-tyrosine kinase"/>
    <property type="match status" value="1"/>
</dbReference>
<evidence type="ECO:0000256" key="14">
    <source>
        <dbReference type="PROSITE-ProRule" id="PRU10141"/>
    </source>
</evidence>
<evidence type="ECO:0000256" key="4">
    <source>
        <dbReference type="ARBA" id="ARBA00023136"/>
    </source>
</evidence>
<accession>A0A165AD62</accession>
<dbReference type="PANTHER" id="PTHR24416:SF600">
    <property type="entry name" value="PDGF- AND VEGF-RECEPTOR RELATED, ISOFORM J"/>
    <property type="match status" value="1"/>
</dbReference>
<dbReference type="PROSITE" id="PS00107">
    <property type="entry name" value="PROTEIN_KINASE_ATP"/>
    <property type="match status" value="1"/>
</dbReference>
<feature type="site" description="Important for interaction with phosphotyrosine-binding proteins" evidence="13">
    <location>
        <position position="887"/>
    </location>
</feature>
<dbReference type="InterPro" id="IPR003599">
    <property type="entry name" value="Ig_sub"/>
</dbReference>
<evidence type="ECO:0000256" key="11">
    <source>
        <dbReference type="PIRSR" id="PIRSR000615-2"/>
    </source>
</evidence>
<feature type="binding site" evidence="11">
    <location>
        <position position="747"/>
    </location>
    <ligand>
        <name>ATP</name>
        <dbReference type="ChEBI" id="CHEBI:30616"/>
    </ligand>
</feature>
<feature type="domain" description="Ig-like" evidence="16">
    <location>
        <begin position="46"/>
        <end position="131"/>
    </location>
</feature>
<dbReference type="GO" id="GO:0046872">
    <property type="term" value="F:metal ion binding"/>
    <property type="evidence" value="ECO:0007669"/>
    <property type="project" value="UniProtKB-KW"/>
</dbReference>
<evidence type="ECO:0000313" key="18">
    <source>
        <dbReference type="Proteomes" id="UP000076858"/>
    </source>
</evidence>
<dbReference type="AlphaFoldDB" id="A0A165AD62"/>
<dbReference type="PROSITE" id="PS50835">
    <property type="entry name" value="IG_LIKE"/>
    <property type="match status" value="2"/>
</dbReference>
<evidence type="ECO:0000256" key="3">
    <source>
        <dbReference type="ARBA" id="ARBA00022989"/>
    </source>
</evidence>
<dbReference type="Pfam" id="PF07714">
    <property type="entry name" value="PK_Tyr_Ser-Thr"/>
    <property type="match status" value="1"/>
</dbReference>
<comment type="catalytic activity">
    <reaction evidence="9">
        <text>L-tyrosyl-[protein] + ATP = O-phospho-L-tyrosyl-[protein] + ADP + H(+)</text>
        <dbReference type="Rhea" id="RHEA:10596"/>
        <dbReference type="Rhea" id="RHEA-COMP:10136"/>
        <dbReference type="Rhea" id="RHEA-COMP:20101"/>
        <dbReference type="ChEBI" id="CHEBI:15378"/>
        <dbReference type="ChEBI" id="CHEBI:30616"/>
        <dbReference type="ChEBI" id="CHEBI:46858"/>
        <dbReference type="ChEBI" id="CHEBI:61978"/>
        <dbReference type="ChEBI" id="CHEBI:456216"/>
        <dbReference type="EC" id="2.7.10.1"/>
    </reaction>
</comment>
<dbReference type="Proteomes" id="UP000076858">
    <property type="component" value="Unassembled WGS sequence"/>
</dbReference>
<keyword evidence="7" id="KW-0325">Glycoprotein</keyword>
<dbReference type="GO" id="GO:0043235">
    <property type="term" value="C:receptor complex"/>
    <property type="evidence" value="ECO:0007669"/>
    <property type="project" value="TreeGrafter"/>
</dbReference>
<organism evidence="17 18">
    <name type="scientific">Daphnia magna</name>
    <dbReference type="NCBI Taxonomy" id="35525"/>
    <lineage>
        <taxon>Eukaryota</taxon>
        <taxon>Metazoa</taxon>
        <taxon>Ecdysozoa</taxon>
        <taxon>Arthropoda</taxon>
        <taxon>Crustacea</taxon>
        <taxon>Branchiopoda</taxon>
        <taxon>Diplostraca</taxon>
        <taxon>Cladocera</taxon>
        <taxon>Anomopoda</taxon>
        <taxon>Daphniidae</taxon>
        <taxon>Daphnia</taxon>
    </lineage>
</organism>
<dbReference type="GO" id="GO:0005524">
    <property type="term" value="F:ATP binding"/>
    <property type="evidence" value="ECO:0007669"/>
    <property type="project" value="UniProtKB-UniRule"/>
</dbReference>
<keyword evidence="5" id="KW-1015">Disulfide bond</keyword>
<dbReference type="PIRSF" id="PIRSF000615">
    <property type="entry name" value="TyrPK_CSF1-R"/>
    <property type="match status" value="1"/>
</dbReference>
<dbReference type="Gene3D" id="3.30.200.20">
    <property type="entry name" value="Phosphorylase Kinase, domain 1"/>
    <property type="match status" value="1"/>
</dbReference>